<accession>A0A844AUE6</accession>
<organism evidence="1 2">
    <name type="scientific">Caenimonas koreensis DSM 17982</name>
    <dbReference type="NCBI Taxonomy" id="1121255"/>
    <lineage>
        <taxon>Bacteria</taxon>
        <taxon>Pseudomonadati</taxon>
        <taxon>Pseudomonadota</taxon>
        <taxon>Betaproteobacteria</taxon>
        <taxon>Burkholderiales</taxon>
        <taxon>Comamonadaceae</taxon>
        <taxon>Caenimonas</taxon>
    </lineage>
</organism>
<gene>
    <name evidence="1" type="ORF">GHT07_11895</name>
</gene>
<dbReference type="OrthoDB" id="8910947at2"/>
<dbReference type="Proteomes" id="UP000487350">
    <property type="component" value="Unassembled WGS sequence"/>
</dbReference>
<keyword evidence="2" id="KW-1185">Reference proteome</keyword>
<evidence type="ECO:0000313" key="1">
    <source>
        <dbReference type="EMBL" id="MRD47985.1"/>
    </source>
</evidence>
<evidence type="ECO:0000313" key="2">
    <source>
        <dbReference type="Proteomes" id="UP000487350"/>
    </source>
</evidence>
<comment type="caution">
    <text evidence="1">The sequence shown here is derived from an EMBL/GenBank/DDBJ whole genome shotgun (WGS) entry which is preliminary data.</text>
</comment>
<dbReference type="RefSeq" id="WP_153585292.1">
    <property type="nucleotide sequence ID" value="NZ_WJBU01000010.1"/>
</dbReference>
<dbReference type="AlphaFoldDB" id="A0A844AUE6"/>
<dbReference type="EMBL" id="WJBU01000010">
    <property type="protein sequence ID" value="MRD47985.1"/>
    <property type="molecule type" value="Genomic_DNA"/>
</dbReference>
<name>A0A844AUE6_9BURK</name>
<sequence>MATYDIQAYKGYFIAGHAYLQPTGTWQGCAEICIERPEDGAYARPLERVMSTSFYDNELRAVQAAHHQARQVIDGLGMNWAPFTAPGGLPSR</sequence>
<protein>
    <submittedName>
        <fullName evidence="1">Uncharacterized protein</fullName>
    </submittedName>
</protein>
<proteinExistence type="predicted"/>
<reference evidence="1 2" key="1">
    <citation type="submission" date="2019-11" db="EMBL/GenBank/DDBJ databases">
        <title>Caenimonas koreensis gen. nov., sp. nov., isolated from activated sludge.</title>
        <authorList>
            <person name="Seung H.R."/>
        </authorList>
    </citation>
    <scope>NUCLEOTIDE SEQUENCE [LARGE SCALE GENOMIC DNA]</scope>
    <source>
        <strain evidence="1 2">EMB320</strain>
    </source>
</reference>